<dbReference type="InterPro" id="IPR025693">
    <property type="entry name" value="Gly-zipper_OmpA-like_dom"/>
</dbReference>
<reference evidence="2 3" key="1">
    <citation type="submission" date="2019-07" db="EMBL/GenBank/DDBJ databases">
        <title>Whole genome shotgun sequence of Skermanella aerolata NBRC 106429.</title>
        <authorList>
            <person name="Hosoyama A."/>
            <person name="Uohara A."/>
            <person name="Ohji S."/>
            <person name="Ichikawa N."/>
        </authorList>
    </citation>
    <scope>NUCLEOTIDE SEQUENCE [LARGE SCALE GENOMIC DNA]</scope>
    <source>
        <strain evidence="2 3">NBRC 106429</strain>
    </source>
</reference>
<evidence type="ECO:0000259" key="1">
    <source>
        <dbReference type="Pfam" id="PF13436"/>
    </source>
</evidence>
<sequence length="92" mass="9146">MNRIAFFTAIALFMAGCTGMSDTQQRVLTGSAGGATAGAVLGAIGGDAALGAVAGASAGMLGGMLYDYHKQSEERAYAKGRADAARSASPRT</sequence>
<dbReference type="EMBL" id="BJYZ01000073">
    <property type="protein sequence ID" value="GEO43305.1"/>
    <property type="molecule type" value="Genomic_DNA"/>
</dbReference>
<dbReference type="AlphaFoldDB" id="A0A512E3M2"/>
<protein>
    <recommendedName>
        <fullName evidence="1">Glycine-zipper-containing OmpA-like membrane domain-containing protein</fullName>
    </recommendedName>
</protein>
<proteinExistence type="predicted"/>
<accession>A0A512E3M2</accession>
<organism evidence="2 3">
    <name type="scientific">Skermanella aerolata</name>
    <dbReference type="NCBI Taxonomy" id="393310"/>
    <lineage>
        <taxon>Bacteria</taxon>
        <taxon>Pseudomonadati</taxon>
        <taxon>Pseudomonadota</taxon>
        <taxon>Alphaproteobacteria</taxon>
        <taxon>Rhodospirillales</taxon>
        <taxon>Azospirillaceae</taxon>
        <taxon>Skermanella</taxon>
    </lineage>
</organism>
<dbReference type="RefSeq" id="WP_044437280.1">
    <property type="nucleotide sequence ID" value="NZ_BJYZ01000073.1"/>
</dbReference>
<name>A0A512E3M2_9PROT</name>
<evidence type="ECO:0000313" key="3">
    <source>
        <dbReference type="Proteomes" id="UP000321523"/>
    </source>
</evidence>
<feature type="domain" description="Glycine-zipper-containing OmpA-like membrane" evidence="1">
    <location>
        <begin position="29"/>
        <end position="66"/>
    </location>
</feature>
<evidence type="ECO:0000313" key="2">
    <source>
        <dbReference type="EMBL" id="GEO43305.1"/>
    </source>
</evidence>
<comment type="caution">
    <text evidence="2">The sequence shown here is derived from an EMBL/GenBank/DDBJ whole genome shotgun (WGS) entry which is preliminary data.</text>
</comment>
<gene>
    <name evidence="2" type="ORF">SAE02_74530</name>
</gene>
<keyword evidence="3" id="KW-1185">Reference proteome</keyword>
<dbReference type="PROSITE" id="PS51257">
    <property type="entry name" value="PROKAR_LIPOPROTEIN"/>
    <property type="match status" value="1"/>
</dbReference>
<dbReference type="Pfam" id="PF13436">
    <property type="entry name" value="Gly-zipper_OmpA"/>
    <property type="match status" value="1"/>
</dbReference>
<dbReference type="Proteomes" id="UP000321523">
    <property type="component" value="Unassembled WGS sequence"/>
</dbReference>